<feature type="domain" description="Transcription elongation factor GreA/GreB C-terminal" evidence="3">
    <location>
        <begin position="80"/>
        <end position="152"/>
    </location>
</feature>
<dbReference type="InterPro" id="IPR036953">
    <property type="entry name" value="GreA/GreB_C_sf"/>
</dbReference>
<dbReference type="InterPro" id="IPR023459">
    <property type="entry name" value="Tscrpt_elong_fac_GreA/B_fam"/>
</dbReference>
<dbReference type="SUPFAM" id="SSF46557">
    <property type="entry name" value="GreA transcript cleavage protein, N-terminal domain"/>
    <property type="match status" value="1"/>
</dbReference>
<dbReference type="GO" id="GO:0003746">
    <property type="term" value="F:translation elongation factor activity"/>
    <property type="evidence" value="ECO:0007669"/>
    <property type="project" value="UniProtKB-KW"/>
</dbReference>
<dbReference type="PANTHER" id="PTHR30437">
    <property type="entry name" value="TRANSCRIPTION ELONGATION FACTOR GREA"/>
    <property type="match status" value="1"/>
</dbReference>
<dbReference type="PIRSF" id="PIRSF006092">
    <property type="entry name" value="GreA_GreB"/>
    <property type="match status" value="1"/>
</dbReference>
<dbReference type="GO" id="GO:0032784">
    <property type="term" value="P:regulation of DNA-templated transcription elongation"/>
    <property type="evidence" value="ECO:0007669"/>
    <property type="project" value="InterPro"/>
</dbReference>
<organism evidence="5 6">
    <name type="scientific">Streptacidiphilus fuscans</name>
    <dbReference type="NCBI Taxonomy" id="2789292"/>
    <lineage>
        <taxon>Bacteria</taxon>
        <taxon>Bacillati</taxon>
        <taxon>Actinomycetota</taxon>
        <taxon>Actinomycetes</taxon>
        <taxon>Kitasatosporales</taxon>
        <taxon>Streptomycetaceae</taxon>
        <taxon>Streptacidiphilus</taxon>
    </lineage>
</organism>
<dbReference type="GO" id="GO:0003677">
    <property type="term" value="F:DNA binding"/>
    <property type="evidence" value="ECO:0007669"/>
    <property type="project" value="InterPro"/>
</dbReference>
<dbReference type="InterPro" id="IPR022691">
    <property type="entry name" value="Tscrpt_elong_fac_GreA/B_N"/>
</dbReference>
<sequence length="154" mass="16254">MSTEPEPISPEARRALEQDLAELRAERAKVAATLRDVDSAGDRADQADELQRATDVARLDDRIKALDLRLRQAAVAGPPPTDVVGVGSTVTVRFDDESTETVQIGEVAEELDRTLVTADSPLGHALLGHHPGDTVGYETPEGHATATVVAIAAG</sequence>
<reference evidence="5" key="1">
    <citation type="submission" date="2020-11" db="EMBL/GenBank/DDBJ databases">
        <title>Isolation and identification of active actinomycetes.</title>
        <authorList>
            <person name="Yu B."/>
        </authorList>
    </citation>
    <scope>NUCLEOTIDE SEQUENCE</scope>
    <source>
        <strain evidence="5">NEAU-YB345</strain>
    </source>
</reference>
<dbReference type="Pfam" id="PF01272">
    <property type="entry name" value="GreA_GreB"/>
    <property type="match status" value="1"/>
</dbReference>
<keyword evidence="2" id="KW-0804">Transcription</keyword>
<comment type="caution">
    <text evidence="5">The sequence shown here is derived from an EMBL/GenBank/DDBJ whole genome shotgun (WGS) entry which is preliminary data.</text>
</comment>
<proteinExistence type="predicted"/>
<keyword evidence="5" id="KW-0648">Protein biosynthesis</keyword>
<dbReference type="Gene3D" id="1.10.287.180">
    <property type="entry name" value="Transcription elongation factor, GreA/GreB, N-terminal domain"/>
    <property type="match status" value="1"/>
</dbReference>
<dbReference type="Gene3D" id="3.10.50.30">
    <property type="entry name" value="Transcription elongation factor, GreA/GreB, C-terminal domain"/>
    <property type="match status" value="1"/>
</dbReference>
<keyword evidence="5" id="KW-0251">Elongation factor</keyword>
<dbReference type="SUPFAM" id="SSF54534">
    <property type="entry name" value="FKBP-like"/>
    <property type="match status" value="1"/>
</dbReference>
<keyword evidence="1" id="KW-0805">Transcription regulation</keyword>
<dbReference type="InterPro" id="IPR001437">
    <property type="entry name" value="Tscrpt_elong_fac_GreA/B_C"/>
</dbReference>
<dbReference type="InterPro" id="IPR036805">
    <property type="entry name" value="Tscrpt_elong_fac_GreA/B_N_sf"/>
</dbReference>
<dbReference type="NCBIfam" id="NF004548">
    <property type="entry name" value="PRK05892.1"/>
    <property type="match status" value="1"/>
</dbReference>
<dbReference type="PANTHER" id="PTHR30437:SF4">
    <property type="entry name" value="TRANSCRIPTION ELONGATION FACTOR GREA"/>
    <property type="match status" value="1"/>
</dbReference>
<dbReference type="GO" id="GO:0006354">
    <property type="term" value="P:DNA-templated transcription elongation"/>
    <property type="evidence" value="ECO:0007669"/>
    <property type="project" value="TreeGrafter"/>
</dbReference>
<dbReference type="Proteomes" id="UP000657385">
    <property type="component" value="Unassembled WGS sequence"/>
</dbReference>
<accession>A0A931B894</accession>
<dbReference type="EMBL" id="JADPRT010000014">
    <property type="protein sequence ID" value="MBF9072028.1"/>
    <property type="molecule type" value="Genomic_DNA"/>
</dbReference>
<dbReference type="AlphaFoldDB" id="A0A931B894"/>
<name>A0A931B894_9ACTN</name>
<gene>
    <name evidence="5" type="ORF">I2501_28790</name>
</gene>
<dbReference type="RefSeq" id="WP_196197193.1">
    <property type="nucleotide sequence ID" value="NZ_JADPRT010000014.1"/>
</dbReference>
<evidence type="ECO:0000256" key="1">
    <source>
        <dbReference type="ARBA" id="ARBA00023015"/>
    </source>
</evidence>
<protein>
    <submittedName>
        <fullName evidence="5">GreA/GreB family elongation factor</fullName>
    </submittedName>
</protein>
<evidence type="ECO:0000256" key="2">
    <source>
        <dbReference type="ARBA" id="ARBA00023163"/>
    </source>
</evidence>
<dbReference type="Pfam" id="PF03449">
    <property type="entry name" value="GreA_GreB_N"/>
    <property type="match status" value="1"/>
</dbReference>
<feature type="domain" description="Transcription elongation factor GreA/GreB N-terminal" evidence="4">
    <location>
        <begin position="7"/>
        <end position="75"/>
    </location>
</feature>
<evidence type="ECO:0000313" key="6">
    <source>
        <dbReference type="Proteomes" id="UP000657385"/>
    </source>
</evidence>
<evidence type="ECO:0000259" key="4">
    <source>
        <dbReference type="Pfam" id="PF03449"/>
    </source>
</evidence>
<evidence type="ECO:0000313" key="5">
    <source>
        <dbReference type="EMBL" id="MBF9072028.1"/>
    </source>
</evidence>
<dbReference type="GO" id="GO:0070063">
    <property type="term" value="F:RNA polymerase binding"/>
    <property type="evidence" value="ECO:0007669"/>
    <property type="project" value="InterPro"/>
</dbReference>
<evidence type="ECO:0000259" key="3">
    <source>
        <dbReference type="Pfam" id="PF01272"/>
    </source>
</evidence>
<keyword evidence="6" id="KW-1185">Reference proteome</keyword>